<dbReference type="AlphaFoldDB" id="A0A1G2BHU5"/>
<feature type="domain" description="SIS" evidence="3">
    <location>
        <begin position="31"/>
        <end position="183"/>
    </location>
</feature>
<evidence type="ECO:0000259" key="3">
    <source>
        <dbReference type="PROSITE" id="PS51464"/>
    </source>
</evidence>
<protein>
    <recommendedName>
        <fullName evidence="3">SIS domain-containing protein</fullName>
    </recommendedName>
</protein>
<sequence length="337" mass="37900">MTKTEKNYLKSIELLGEQNKQSYQEAGEIKLPASYGQVNKIVACGMGGSQLGVDLVSSLFAKELKVPIIQVRDYQLPGFVDEKTLVLLISYSGTTEEVLSISSKLKTPFGSAQGRQNLKLIVITTGGRLAQIARKNHWPLYKFEPKNNPSGQPRMGTGYVIGSLLAILKKLQLIKVSGDQLNDILKLKTKNLKNKIIVIVAAEHLAGNAHIIANQINESAKQFACYFILPELNHHLLEGLAYPRQKNIFFLFLNSKNYHPHNQKRFQITQEVLKKQKIGLTEINFAGPLRRIEASSKIIEALSFLYWGGQLSYQLAKLNRVNPNFIPWVNYLKKKLS</sequence>
<name>A0A1G2BHU5_9BACT</name>
<dbReference type="EMBL" id="MHKL01000040">
    <property type="protein sequence ID" value="OGY88761.1"/>
    <property type="molecule type" value="Genomic_DNA"/>
</dbReference>
<evidence type="ECO:0000313" key="4">
    <source>
        <dbReference type="EMBL" id="OGY88761.1"/>
    </source>
</evidence>
<dbReference type="GO" id="GO:0004347">
    <property type="term" value="F:glucose-6-phosphate isomerase activity"/>
    <property type="evidence" value="ECO:0007669"/>
    <property type="project" value="InterPro"/>
</dbReference>
<accession>A0A1G2BHU5</accession>
<dbReference type="Gene3D" id="3.40.50.10490">
    <property type="entry name" value="Glucose-6-phosphate isomerase like protein, domain 1"/>
    <property type="match status" value="2"/>
</dbReference>
<proteinExistence type="inferred from homology"/>
<dbReference type="SUPFAM" id="SSF53697">
    <property type="entry name" value="SIS domain"/>
    <property type="match status" value="1"/>
</dbReference>
<dbReference type="PROSITE" id="PS51464">
    <property type="entry name" value="SIS"/>
    <property type="match status" value="1"/>
</dbReference>
<dbReference type="InterPro" id="IPR019490">
    <property type="entry name" value="Glu6P/Mann6P_isomerase_C"/>
</dbReference>
<evidence type="ECO:0000256" key="1">
    <source>
        <dbReference type="ARBA" id="ARBA00010523"/>
    </source>
</evidence>
<dbReference type="GO" id="GO:1901135">
    <property type="term" value="P:carbohydrate derivative metabolic process"/>
    <property type="evidence" value="ECO:0007669"/>
    <property type="project" value="InterPro"/>
</dbReference>
<reference evidence="4 5" key="1">
    <citation type="journal article" date="2016" name="Nat. Commun.">
        <title>Thousands of microbial genomes shed light on interconnected biogeochemical processes in an aquifer system.</title>
        <authorList>
            <person name="Anantharaman K."/>
            <person name="Brown C.T."/>
            <person name="Hug L.A."/>
            <person name="Sharon I."/>
            <person name="Castelle C.J."/>
            <person name="Probst A.J."/>
            <person name="Thomas B.C."/>
            <person name="Singh A."/>
            <person name="Wilkins M.J."/>
            <person name="Karaoz U."/>
            <person name="Brodie E.L."/>
            <person name="Williams K.H."/>
            <person name="Hubbard S.S."/>
            <person name="Banfield J.F."/>
        </authorList>
    </citation>
    <scope>NUCLEOTIDE SEQUENCE [LARGE SCALE GENOMIC DNA]</scope>
</reference>
<dbReference type="InterPro" id="IPR001347">
    <property type="entry name" value="SIS_dom"/>
</dbReference>
<dbReference type="Proteomes" id="UP000178849">
    <property type="component" value="Unassembled WGS sequence"/>
</dbReference>
<keyword evidence="2" id="KW-0413">Isomerase</keyword>
<evidence type="ECO:0000313" key="5">
    <source>
        <dbReference type="Proteomes" id="UP000178849"/>
    </source>
</evidence>
<gene>
    <name evidence="4" type="ORF">A2927_03015</name>
</gene>
<comment type="caution">
    <text evidence="4">The sequence shown here is derived from an EMBL/GenBank/DDBJ whole genome shotgun (WGS) entry which is preliminary data.</text>
</comment>
<dbReference type="GO" id="GO:0097367">
    <property type="term" value="F:carbohydrate derivative binding"/>
    <property type="evidence" value="ECO:0007669"/>
    <property type="project" value="InterPro"/>
</dbReference>
<dbReference type="GO" id="GO:0005975">
    <property type="term" value="P:carbohydrate metabolic process"/>
    <property type="evidence" value="ECO:0007669"/>
    <property type="project" value="InterPro"/>
</dbReference>
<dbReference type="InterPro" id="IPR046348">
    <property type="entry name" value="SIS_dom_sf"/>
</dbReference>
<comment type="similarity">
    <text evidence="1">Belongs to the PGI/PMI family.</text>
</comment>
<dbReference type="Pfam" id="PF10432">
    <property type="entry name" value="bact-PGI_C"/>
    <property type="match status" value="1"/>
</dbReference>
<organism evidence="4 5">
    <name type="scientific">Candidatus Komeilibacteria bacterium RIFCSPLOWO2_01_FULL_45_10</name>
    <dbReference type="NCBI Taxonomy" id="1798550"/>
    <lineage>
        <taxon>Bacteria</taxon>
        <taxon>Candidatus Komeiliibacteriota</taxon>
    </lineage>
</organism>
<dbReference type="GO" id="GO:0004476">
    <property type="term" value="F:mannose-6-phosphate isomerase activity"/>
    <property type="evidence" value="ECO:0007669"/>
    <property type="project" value="InterPro"/>
</dbReference>
<dbReference type="STRING" id="1798550.A2927_03015"/>
<evidence type="ECO:0000256" key="2">
    <source>
        <dbReference type="ARBA" id="ARBA00023235"/>
    </source>
</evidence>